<name>A0ABV3ZLD1_9BACT</name>
<feature type="transmembrane region" description="Helical" evidence="1">
    <location>
        <begin position="114"/>
        <end position="136"/>
    </location>
</feature>
<dbReference type="RefSeq" id="WP_369331739.1">
    <property type="nucleotide sequence ID" value="NZ_JAULBC010000008.1"/>
</dbReference>
<dbReference type="InterPro" id="IPR050623">
    <property type="entry name" value="Glucan_succinyl_AcylTrfase"/>
</dbReference>
<sequence>MQPLLYKTAPSTLNAGVNERPSSSRILYIDNLRWVMIMLVLSMHAAVTYSHLGSWYFMEDTPVGKPETFIFATYQAWLQSFFMGFLFFIAGYFVPKAYDTKGALKFLKDRAFRLGLPLLFFVFVLQPISIYCIYLFNGPGVPGFVDIFTHYITEGHWLGGTGPLWFCEALLIFCLAYAAARSIKQKLTGSKSSAGKVSKIPTKTAIWIFTGLIAASSFLVRIPWPNGTNFYNLQFCYFSQYVFFFWAGTQAFRKDWLRRFPSRMGRYWGWAALTGGMILWIANIVWGGALDGDLKPYTGGMHWQSLVECCREQLVGVGLSIFFLIWFREKYNKQGEMAKFFSVNAFAVYVFHTPVLIALSKIMIVLHWPLLLKFVLLTILSIIITYVLSAVVFRKIPLLKNIL</sequence>
<feature type="transmembrane region" description="Helical" evidence="1">
    <location>
        <begin position="301"/>
        <end position="326"/>
    </location>
</feature>
<keyword evidence="3" id="KW-0808">Transferase</keyword>
<keyword evidence="1" id="KW-0812">Transmembrane</keyword>
<dbReference type="EC" id="2.3.1.-" evidence="3"/>
<organism evidence="3 4">
    <name type="scientific">Danxiaibacter flavus</name>
    <dbReference type="NCBI Taxonomy" id="3049108"/>
    <lineage>
        <taxon>Bacteria</taxon>
        <taxon>Pseudomonadati</taxon>
        <taxon>Bacteroidota</taxon>
        <taxon>Chitinophagia</taxon>
        <taxon>Chitinophagales</taxon>
        <taxon>Chitinophagaceae</taxon>
        <taxon>Danxiaibacter</taxon>
    </lineage>
</organism>
<accession>A0ABV3ZLD1</accession>
<feature type="transmembrane region" description="Helical" evidence="1">
    <location>
        <begin position="230"/>
        <end position="247"/>
    </location>
</feature>
<feature type="transmembrane region" description="Helical" evidence="1">
    <location>
        <begin position="76"/>
        <end position="94"/>
    </location>
</feature>
<dbReference type="PANTHER" id="PTHR36927">
    <property type="entry name" value="BLR4337 PROTEIN"/>
    <property type="match status" value="1"/>
</dbReference>
<feature type="domain" description="Acyltransferase 3" evidence="2">
    <location>
        <begin position="27"/>
        <end position="389"/>
    </location>
</feature>
<gene>
    <name evidence="3" type="ORF">QTN47_22635</name>
</gene>
<keyword evidence="1" id="KW-1133">Transmembrane helix</keyword>
<reference evidence="3 4" key="1">
    <citation type="submission" date="2023-07" db="EMBL/GenBank/DDBJ databases">
        <authorList>
            <person name="Lian W.-H."/>
        </authorList>
    </citation>
    <scope>NUCLEOTIDE SEQUENCE [LARGE SCALE GENOMIC DNA]</scope>
    <source>
        <strain evidence="3 4">SYSU DXS3180</strain>
    </source>
</reference>
<feature type="transmembrane region" description="Helical" evidence="1">
    <location>
        <begin position="374"/>
        <end position="393"/>
    </location>
</feature>
<evidence type="ECO:0000259" key="2">
    <source>
        <dbReference type="Pfam" id="PF01757"/>
    </source>
</evidence>
<dbReference type="PANTHER" id="PTHR36927:SF4">
    <property type="entry name" value="BLR5718 PROTEIN"/>
    <property type="match status" value="1"/>
</dbReference>
<feature type="transmembrane region" description="Helical" evidence="1">
    <location>
        <begin position="346"/>
        <end position="368"/>
    </location>
</feature>
<keyword evidence="3" id="KW-0012">Acyltransferase</keyword>
<feature type="transmembrane region" description="Helical" evidence="1">
    <location>
        <begin position="204"/>
        <end position="224"/>
    </location>
</feature>
<feature type="transmembrane region" description="Helical" evidence="1">
    <location>
        <begin position="34"/>
        <end position="56"/>
    </location>
</feature>
<evidence type="ECO:0000256" key="1">
    <source>
        <dbReference type="SAM" id="Phobius"/>
    </source>
</evidence>
<dbReference type="GO" id="GO:0016746">
    <property type="term" value="F:acyltransferase activity"/>
    <property type="evidence" value="ECO:0007669"/>
    <property type="project" value="UniProtKB-KW"/>
</dbReference>
<dbReference type="Pfam" id="PF01757">
    <property type="entry name" value="Acyl_transf_3"/>
    <property type="match status" value="1"/>
</dbReference>
<comment type="caution">
    <text evidence="3">The sequence shown here is derived from an EMBL/GenBank/DDBJ whole genome shotgun (WGS) entry which is preliminary data.</text>
</comment>
<evidence type="ECO:0000313" key="3">
    <source>
        <dbReference type="EMBL" id="MEX6690325.1"/>
    </source>
</evidence>
<dbReference type="Proteomes" id="UP001560573">
    <property type="component" value="Unassembled WGS sequence"/>
</dbReference>
<protein>
    <submittedName>
        <fullName evidence="3">Acyltransferase</fullName>
        <ecNumber evidence="3">2.3.1.-</ecNumber>
    </submittedName>
</protein>
<keyword evidence="4" id="KW-1185">Reference proteome</keyword>
<evidence type="ECO:0000313" key="4">
    <source>
        <dbReference type="Proteomes" id="UP001560573"/>
    </source>
</evidence>
<dbReference type="EMBL" id="JAULBC010000008">
    <property type="protein sequence ID" value="MEX6690325.1"/>
    <property type="molecule type" value="Genomic_DNA"/>
</dbReference>
<feature type="transmembrane region" description="Helical" evidence="1">
    <location>
        <begin position="267"/>
        <end position="289"/>
    </location>
</feature>
<feature type="transmembrane region" description="Helical" evidence="1">
    <location>
        <begin position="163"/>
        <end position="183"/>
    </location>
</feature>
<proteinExistence type="predicted"/>
<dbReference type="InterPro" id="IPR002656">
    <property type="entry name" value="Acyl_transf_3_dom"/>
</dbReference>
<keyword evidence="1" id="KW-0472">Membrane</keyword>